<organism evidence="1 2">
    <name type="scientific">Coprinopsis cinerea (strain Okayama-7 / 130 / ATCC MYA-4618 / FGSC 9003)</name>
    <name type="common">Inky cap fungus</name>
    <name type="synonym">Hormographiella aspergillata</name>
    <dbReference type="NCBI Taxonomy" id="240176"/>
    <lineage>
        <taxon>Eukaryota</taxon>
        <taxon>Fungi</taxon>
        <taxon>Dikarya</taxon>
        <taxon>Basidiomycota</taxon>
        <taxon>Agaricomycotina</taxon>
        <taxon>Agaricomycetes</taxon>
        <taxon>Agaricomycetidae</taxon>
        <taxon>Agaricales</taxon>
        <taxon>Agaricineae</taxon>
        <taxon>Psathyrellaceae</taxon>
        <taxon>Coprinopsis</taxon>
    </lineage>
</organism>
<proteinExistence type="predicted"/>
<dbReference type="PANTHER" id="PTHR32212:SF248">
    <property type="entry name" value="F-BOX DOMAIN-CONTAINING PROTEIN"/>
    <property type="match status" value="1"/>
</dbReference>
<dbReference type="KEGG" id="cci:CC1G_11801"/>
<keyword evidence="2" id="KW-1185">Reference proteome</keyword>
<dbReference type="Proteomes" id="UP000001861">
    <property type="component" value="Unassembled WGS sequence"/>
</dbReference>
<comment type="caution">
    <text evidence="1">The sequence shown here is derived from an EMBL/GenBank/DDBJ whole genome shotgun (WGS) entry which is preliminary data.</text>
</comment>
<dbReference type="AlphaFoldDB" id="A8N808"/>
<dbReference type="GeneID" id="6007426"/>
<dbReference type="PANTHER" id="PTHR32212">
    <property type="entry name" value="CYCLIN-LIKE F-BOX"/>
    <property type="match status" value="1"/>
</dbReference>
<dbReference type="InParanoid" id="A8N808"/>
<gene>
    <name evidence="1" type="ORF">CC1G_11801</name>
</gene>
<dbReference type="RefSeq" id="XP_001830964.2">
    <property type="nucleotide sequence ID" value="XM_001830912.2"/>
</dbReference>
<evidence type="ECO:0008006" key="3">
    <source>
        <dbReference type="Google" id="ProtNLM"/>
    </source>
</evidence>
<accession>A8N808</accession>
<evidence type="ECO:0000313" key="2">
    <source>
        <dbReference type="Proteomes" id="UP000001861"/>
    </source>
</evidence>
<dbReference type="Gene3D" id="3.80.10.10">
    <property type="entry name" value="Ribonuclease Inhibitor"/>
    <property type="match status" value="2"/>
</dbReference>
<sequence>MSIVDLPPELFPNVALHLPLCEAPSTLLALASTNSTFHELCLPLLYSHVILKNETHALSVLKALTTSPEKTRFVRGLHITSELSNEVRLSSTELDVVRAVERLIRTGYLSDLHTLELHLQGGEWYKRLDEELGEIIWYEGFGEFEAPFWESLKGFCPNLRNLSLKPVEASEDCVERLSGGLRSLYLDPNSYEEMCFDPFLDMNFPYLESFTVGHWILGDLTKAMRFWERHSTLRDVCIGAYPGDAWFSDCSSMDVSGFLPALRRLKASFINVRNLAPILHRLISLEVSSSLNAQVPYLLREILPSGLPNLKSLLIEQASNYGGRFSEHEAVYWYETPNGEFKEAEKPKRLKQGFLKPMVDGYLHSIARGAPNIEELALEGRDMDMKNHHRILGDLSNFKRLKKIFVQYLPRDLDEDTKDRFASLARDTAEACPLLETFGNINRSLDQDSNYLVARISRAGDNEVKEVRLGLGNGLVVGQENCAFPLTSGGLSANERSALAVLKELAQREGKGNCVRGLHIASTLSQKTLDDPNAIDVLTALEKLILSGGLPRLQTLEVHLYGTSWYIHDDPEKREWQRPLEGYAEFRKSCWTDLEQFCPHLRSLTLSEIGNTEDNHLTNSGLFDIQNLTHLSLQFRSGSLDRLGNKKLQECVANMAPHLRSLCLYADSQDGEERLFIDEYLDLSFPVLDSLKLVWWELEDSAKAMEFWDRHPTLEQIEIDPLVGTLWWFIDCSAMDTSAFLPRLRNLKARFQEIRNLAPILERLSKLEVIGSNNAQVPYLLRSVIPSGLPNLRSLLIEQTTNFYNVEFSEIEGAHWYEATNGVFKEADKTGRCRWRKPMWNGYLHSISRGAPNVEELALSGLEMRPKNHPRIISDIASFQRLKRLFVQYIPKALDALDKKEKEQFIALARDTAEACPSLEIFGNFGSPRVLVVL</sequence>
<reference evidence="1 2" key="1">
    <citation type="journal article" date="2010" name="Proc. Natl. Acad. Sci. U.S.A.">
        <title>Insights into evolution of multicellular fungi from the assembled chromosomes of the mushroom Coprinopsis cinerea (Coprinus cinereus).</title>
        <authorList>
            <person name="Stajich J.E."/>
            <person name="Wilke S.K."/>
            <person name="Ahren D."/>
            <person name="Au C.H."/>
            <person name="Birren B.W."/>
            <person name="Borodovsky M."/>
            <person name="Burns C."/>
            <person name="Canback B."/>
            <person name="Casselton L.A."/>
            <person name="Cheng C.K."/>
            <person name="Deng J."/>
            <person name="Dietrich F.S."/>
            <person name="Fargo D.C."/>
            <person name="Farman M.L."/>
            <person name="Gathman A.C."/>
            <person name="Goldberg J."/>
            <person name="Guigo R."/>
            <person name="Hoegger P.J."/>
            <person name="Hooker J.B."/>
            <person name="Huggins A."/>
            <person name="James T.Y."/>
            <person name="Kamada T."/>
            <person name="Kilaru S."/>
            <person name="Kodira C."/>
            <person name="Kues U."/>
            <person name="Kupfer D."/>
            <person name="Kwan H.S."/>
            <person name="Lomsadze A."/>
            <person name="Li W."/>
            <person name="Lilly W.W."/>
            <person name="Ma L.J."/>
            <person name="Mackey A.J."/>
            <person name="Manning G."/>
            <person name="Martin F."/>
            <person name="Muraguchi H."/>
            <person name="Natvig D.O."/>
            <person name="Palmerini H."/>
            <person name="Ramesh M.A."/>
            <person name="Rehmeyer C.J."/>
            <person name="Roe B.A."/>
            <person name="Shenoy N."/>
            <person name="Stanke M."/>
            <person name="Ter-Hovhannisyan V."/>
            <person name="Tunlid A."/>
            <person name="Velagapudi R."/>
            <person name="Vision T.J."/>
            <person name="Zeng Q."/>
            <person name="Zolan M.E."/>
            <person name="Pukkila P.J."/>
        </authorList>
    </citation>
    <scope>NUCLEOTIDE SEQUENCE [LARGE SCALE GENOMIC DNA]</scope>
    <source>
        <strain evidence="2">Okayama-7 / 130 / ATCC MYA-4618 / FGSC 9003</strain>
    </source>
</reference>
<evidence type="ECO:0000313" key="1">
    <source>
        <dbReference type="EMBL" id="EAU90847.2"/>
    </source>
</evidence>
<dbReference type="EMBL" id="AACS02000003">
    <property type="protein sequence ID" value="EAU90847.2"/>
    <property type="molecule type" value="Genomic_DNA"/>
</dbReference>
<dbReference type="OrthoDB" id="2995895at2759"/>
<dbReference type="SUPFAM" id="SSF52047">
    <property type="entry name" value="RNI-like"/>
    <property type="match status" value="1"/>
</dbReference>
<name>A8N808_COPC7</name>
<dbReference type="eggNOG" id="ENOG502SS8T">
    <property type="taxonomic scope" value="Eukaryota"/>
</dbReference>
<dbReference type="InterPro" id="IPR032675">
    <property type="entry name" value="LRR_dom_sf"/>
</dbReference>
<protein>
    <recommendedName>
        <fullName evidence="3">F-box domain-containing protein</fullName>
    </recommendedName>
</protein>
<dbReference type="HOGENOM" id="CLU_313526_0_0_1"/>
<dbReference type="VEuPathDB" id="FungiDB:CC1G_11801"/>